<dbReference type="Proteomes" id="UP000289859">
    <property type="component" value="Unassembled WGS sequence"/>
</dbReference>
<feature type="compositionally biased region" description="Polar residues" evidence="1">
    <location>
        <begin position="1"/>
        <end position="13"/>
    </location>
</feature>
<keyword evidence="3" id="KW-1185">Reference proteome</keyword>
<organism evidence="2 3">
    <name type="scientific">Leeuwenhoekiella polynyae</name>
    <dbReference type="NCBI Taxonomy" id="1550906"/>
    <lineage>
        <taxon>Bacteria</taxon>
        <taxon>Pseudomonadati</taxon>
        <taxon>Bacteroidota</taxon>
        <taxon>Flavobacteriia</taxon>
        <taxon>Flavobacteriales</taxon>
        <taxon>Flavobacteriaceae</taxon>
        <taxon>Leeuwenhoekiella</taxon>
    </lineage>
</organism>
<accession>A0A4Q0P1P6</accession>
<feature type="region of interest" description="Disordered" evidence="1">
    <location>
        <begin position="1"/>
        <end position="20"/>
    </location>
</feature>
<dbReference type="OrthoDB" id="47198at2"/>
<gene>
    <name evidence="2" type="ORF">DSM02_2528</name>
</gene>
<evidence type="ECO:0000313" key="2">
    <source>
        <dbReference type="EMBL" id="RXG20357.1"/>
    </source>
</evidence>
<comment type="caution">
    <text evidence="2">The sequence shown here is derived from an EMBL/GenBank/DDBJ whole genome shotgun (WGS) entry which is preliminary data.</text>
</comment>
<dbReference type="AlphaFoldDB" id="A0A4Q0P1P6"/>
<evidence type="ECO:0000313" key="3">
    <source>
        <dbReference type="Proteomes" id="UP000289859"/>
    </source>
</evidence>
<proteinExistence type="predicted"/>
<evidence type="ECO:0000256" key="1">
    <source>
        <dbReference type="SAM" id="MobiDB-lite"/>
    </source>
</evidence>
<protein>
    <submittedName>
        <fullName evidence="2">Uncharacterized protein</fullName>
    </submittedName>
</protein>
<reference evidence="2 3" key="1">
    <citation type="submission" date="2018-07" db="EMBL/GenBank/DDBJ databases">
        <title>Leeuwenhoekiella genomics.</title>
        <authorList>
            <person name="Tahon G."/>
            <person name="Willems A."/>
        </authorList>
    </citation>
    <scope>NUCLEOTIDE SEQUENCE [LARGE SCALE GENOMIC DNA]</scope>
    <source>
        <strain evidence="2 3">LMG 29608</strain>
    </source>
</reference>
<name>A0A4Q0P1P6_9FLAO</name>
<sequence>MTSYYVNRKAQSNGDHEVHKSGCDYFPSDNKYLGEFDNCKDAVKEAEKTYSQVNGCYYCSYPCHTQ</sequence>
<dbReference type="EMBL" id="QOVK01000011">
    <property type="protein sequence ID" value="RXG20357.1"/>
    <property type="molecule type" value="Genomic_DNA"/>
</dbReference>